<comment type="caution">
    <text evidence="2">The sequence shown here is derived from an EMBL/GenBank/DDBJ whole genome shotgun (WGS) entry which is preliminary data.</text>
</comment>
<dbReference type="Pfam" id="PF12697">
    <property type="entry name" value="Abhydrolase_6"/>
    <property type="match status" value="1"/>
</dbReference>
<gene>
    <name evidence="2" type="ORF">FHK81_08520</name>
</gene>
<protein>
    <submittedName>
        <fullName evidence="2">Alpha/beta hydrolase</fullName>
    </submittedName>
</protein>
<name>A0A558BBD9_9GAMM</name>
<proteinExistence type="predicted"/>
<dbReference type="SUPFAM" id="SSF53474">
    <property type="entry name" value="alpha/beta-Hydrolases"/>
    <property type="match status" value="1"/>
</dbReference>
<dbReference type="GO" id="GO:0016787">
    <property type="term" value="F:hydrolase activity"/>
    <property type="evidence" value="ECO:0007669"/>
    <property type="project" value="UniProtKB-KW"/>
</dbReference>
<keyword evidence="2" id="KW-0378">Hydrolase</keyword>
<dbReference type="InterPro" id="IPR029058">
    <property type="entry name" value="AB_hydrolase_fold"/>
</dbReference>
<evidence type="ECO:0000259" key="1">
    <source>
        <dbReference type="Pfam" id="PF12697"/>
    </source>
</evidence>
<organism evidence="2 3">
    <name type="scientific">Marinobacter vinifirmus</name>
    <dbReference type="NCBI Taxonomy" id="355591"/>
    <lineage>
        <taxon>Bacteria</taxon>
        <taxon>Pseudomonadati</taxon>
        <taxon>Pseudomonadota</taxon>
        <taxon>Gammaproteobacteria</taxon>
        <taxon>Pseudomonadales</taxon>
        <taxon>Marinobacteraceae</taxon>
        <taxon>Marinobacter</taxon>
    </lineage>
</organism>
<dbReference type="RefSeq" id="WP_273133404.1">
    <property type="nucleotide sequence ID" value="NZ_VMRX01000019.1"/>
</dbReference>
<evidence type="ECO:0000313" key="3">
    <source>
        <dbReference type="Proteomes" id="UP000319142"/>
    </source>
</evidence>
<accession>A0A558BBD9</accession>
<feature type="domain" description="AB hydrolase-1" evidence="1">
    <location>
        <begin position="4"/>
        <end position="236"/>
    </location>
</feature>
<evidence type="ECO:0000313" key="2">
    <source>
        <dbReference type="EMBL" id="TVT33826.1"/>
    </source>
</evidence>
<reference evidence="2 3" key="1">
    <citation type="submission" date="2019-07" db="EMBL/GenBank/DDBJ databases">
        <title>The pathways for chlorine oxyanion respiration interact through the shared metabolite chlorate.</title>
        <authorList>
            <person name="Barnum T.P."/>
            <person name="Cheng Y."/>
            <person name="Hill K.A."/>
            <person name="Lucas L.N."/>
            <person name="Carlson H.K."/>
            <person name="Coates J.D."/>
        </authorList>
    </citation>
    <scope>NUCLEOTIDE SEQUENCE [LARGE SCALE GENOMIC DNA]</scope>
    <source>
        <strain evidence="2">UCB</strain>
    </source>
</reference>
<dbReference type="InterPro" id="IPR000073">
    <property type="entry name" value="AB_hydrolase_1"/>
</dbReference>
<dbReference type="EMBL" id="VMRX01000019">
    <property type="protein sequence ID" value="TVT33826.1"/>
    <property type="molecule type" value="Genomic_DNA"/>
</dbReference>
<dbReference type="AlphaFoldDB" id="A0A558BBD9"/>
<sequence>MHWILLRGLTRERAHWGDFPERLRAAFPDQHFHLVDLPGTGIHYREASPATVRGIREQVCRQVSHIPRPFSILALSMGGMVALDWAQHAEPGELQHLVLINTSSGFSRPWQRMQPAAWPKILRLLVRRELFHRERDILRLTSNRDIPLSLCKAWYSIQRQRPVSFTNARNQLLAAARFKPLEKRPVADALILASKGDRIASWHCSAELERRWCWTLRLHPDAGHDLPLDEPEWVIRQMTDWLPRTR</sequence>
<dbReference type="Proteomes" id="UP000319142">
    <property type="component" value="Unassembled WGS sequence"/>
</dbReference>
<dbReference type="Gene3D" id="3.40.50.1820">
    <property type="entry name" value="alpha/beta hydrolase"/>
    <property type="match status" value="1"/>
</dbReference>